<proteinExistence type="predicted"/>
<keyword evidence="5 6" id="KW-0472">Membrane</keyword>
<keyword evidence="3 6" id="KW-0812">Transmembrane</keyword>
<dbReference type="InterPro" id="IPR032807">
    <property type="entry name" value="GNVR"/>
</dbReference>
<reference evidence="9 10" key="1">
    <citation type="submission" date="2010-10" db="EMBL/GenBank/DDBJ databases">
        <authorList>
            <person name="Muzny D."/>
            <person name="Qin X."/>
            <person name="Deng J."/>
            <person name="Jiang H."/>
            <person name="Liu Y."/>
            <person name="Qu J."/>
            <person name="Song X.-Z."/>
            <person name="Zhang L."/>
            <person name="Thornton R."/>
            <person name="Coyle M."/>
            <person name="Francisco L."/>
            <person name="Jackson L."/>
            <person name="Javaid M."/>
            <person name="Korchina V."/>
            <person name="Kovar C."/>
            <person name="Mata R."/>
            <person name="Mathew T."/>
            <person name="Ngo R."/>
            <person name="Nguyen L."/>
            <person name="Nguyen N."/>
            <person name="Okwuonu G."/>
            <person name="Ongeri F."/>
            <person name="Pham C."/>
            <person name="Simmons D."/>
            <person name="Wilczek-Boney K."/>
            <person name="Hale W."/>
            <person name="Jakkamsetti A."/>
            <person name="Pham P."/>
            <person name="Ruth R."/>
            <person name="San Lucas F."/>
            <person name="Warren J."/>
            <person name="Zhang J."/>
            <person name="Zhao Z."/>
            <person name="Zhou C."/>
            <person name="Zhu D."/>
            <person name="Lee S."/>
            <person name="Bess C."/>
            <person name="Blankenburg K."/>
            <person name="Forbes L."/>
            <person name="Fu Q."/>
            <person name="Gubbala S."/>
            <person name="Hirani K."/>
            <person name="Jayaseelan J.C."/>
            <person name="Lara F."/>
            <person name="Munidasa M."/>
            <person name="Palculict T."/>
            <person name="Patil S."/>
            <person name="Pu L.-L."/>
            <person name="Saada N."/>
            <person name="Tang L."/>
            <person name="Weissenberger G."/>
            <person name="Zhu Y."/>
            <person name="Hemphill L."/>
            <person name="Shang Y."/>
            <person name="Youmans B."/>
            <person name="Ayvaz T."/>
            <person name="Ross M."/>
            <person name="Santibanez J."/>
            <person name="Aqrawi P."/>
            <person name="Gross S."/>
            <person name="Joshi V."/>
            <person name="Fowler G."/>
            <person name="Nazareth L."/>
            <person name="Reid J."/>
            <person name="Worley K."/>
            <person name="Petrosino J."/>
            <person name="Highlander S."/>
            <person name="Gibbs R."/>
        </authorList>
    </citation>
    <scope>NUCLEOTIDE SEQUENCE [LARGE SCALE GENOMIC DNA]</scope>
    <source>
        <strain evidence="9 10">F0287</strain>
    </source>
</reference>
<organism evidence="9 10">
    <name type="scientific">Capnocytophaga ochracea F0287</name>
    <dbReference type="NCBI Taxonomy" id="873517"/>
    <lineage>
        <taxon>Bacteria</taxon>
        <taxon>Pseudomonadati</taxon>
        <taxon>Bacteroidota</taxon>
        <taxon>Flavobacteriia</taxon>
        <taxon>Flavobacteriales</taxon>
        <taxon>Flavobacteriaceae</taxon>
        <taxon>Capnocytophaga</taxon>
    </lineage>
</organism>
<dbReference type="eggNOG" id="COG3765">
    <property type="taxonomic scope" value="Bacteria"/>
</dbReference>
<evidence type="ECO:0000256" key="3">
    <source>
        <dbReference type="ARBA" id="ARBA00022692"/>
    </source>
</evidence>
<dbReference type="RefSeq" id="WP_002673766.1">
    <property type="nucleotide sequence ID" value="NZ_GL573160.1"/>
</dbReference>
<feature type="transmembrane region" description="Helical" evidence="6">
    <location>
        <begin position="323"/>
        <end position="343"/>
    </location>
</feature>
<evidence type="ECO:0000256" key="4">
    <source>
        <dbReference type="ARBA" id="ARBA00022989"/>
    </source>
</evidence>
<dbReference type="InterPro" id="IPR003856">
    <property type="entry name" value="LPS_length_determ_N"/>
</dbReference>
<dbReference type="EMBL" id="AEOH01000037">
    <property type="protein sequence ID" value="EFS97415.1"/>
    <property type="molecule type" value="Genomic_DNA"/>
</dbReference>
<keyword evidence="2" id="KW-1003">Cell membrane</keyword>
<dbReference type="InterPro" id="IPR050445">
    <property type="entry name" value="Bact_polysacc_biosynth/exp"/>
</dbReference>
<dbReference type="Proteomes" id="UP000005391">
    <property type="component" value="Unassembled WGS sequence"/>
</dbReference>
<evidence type="ECO:0000256" key="2">
    <source>
        <dbReference type="ARBA" id="ARBA00022475"/>
    </source>
</evidence>
<evidence type="ECO:0000259" key="7">
    <source>
        <dbReference type="Pfam" id="PF02706"/>
    </source>
</evidence>
<keyword evidence="4 6" id="KW-1133">Transmembrane helix</keyword>
<evidence type="ECO:0000256" key="5">
    <source>
        <dbReference type="ARBA" id="ARBA00023136"/>
    </source>
</evidence>
<dbReference type="Pfam" id="PF13807">
    <property type="entry name" value="GNVR"/>
    <property type="match status" value="1"/>
</dbReference>
<feature type="transmembrane region" description="Helical" evidence="6">
    <location>
        <begin position="31"/>
        <end position="50"/>
    </location>
</feature>
<sequence length="361" mass="41063">MENNHHNTIREEDEIDLLQLINKLWRAKKSIALFTLIFMVIGILIALFSAKEYTATTIMVPQTTDGKSAGGLGGLAAMAGINLGGNNADAIPLTTYSKIIESIPFKKKLAQTKLTFSDIPNPITYEQYCKNYAKPSIWSSVMSIFRSNPSEPSIKIQDTTHITSISREERAILNSIDNNIKLNLNEKEGYITLSYAMPEALPAAQMLQSAQQLLQETVTEFKLQKAKEEYDFVQKRFVEAEKDFKNKQYAVAGFQDRNRDLFSNLPQTRLQQLQAEYNLAFNVYTELAKQLEAKRIKMKEDQPIFAVIEPVSVPNERSKPKRMMIIAIWTFLGMVIGIGNVFLKDFRRQLKSNNLNLTTYD</sequence>
<evidence type="ECO:0000259" key="8">
    <source>
        <dbReference type="Pfam" id="PF13807"/>
    </source>
</evidence>
<name>E4MSM5_CAPOC</name>
<feature type="domain" description="Polysaccharide chain length determinant N-terminal" evidence="7">
    <location>
        <begin position="13"/>
        <end position="108"/>
    </location>
</feature>
<dbReference type="Pfam" id="PF02706">
    <property type="entry name" value="Wzz"/>
    <property type="match status" value="1"/>
</dbReference>
<feature type="domain" description="Tyrosine-protein kinase G-rich" evidence="8">
    <location>
        <begin position="267"/>
        <end position="345"/>
    </location>
</feature>
<dbReference type="PANTHER" id="PTHR32309">
    <property type="entry name" value="TYROSINE-PROTEIN KINASE"/>
    <property type="match status" value="1"/>
</dbReference>
<dbReference type="HOGENOM" id="CLU_062217_1_0_10"/>
<accession>E4MSM5</accession>
<dbReference type="GO" id="GO:0005886">
    <property type="term" value="C:plasma membrane"/>
    <property type="evidence" value="ECO:0007669"/>
    <property type="project" value="UniProtKB-SubCell"/>
</dbReference>
<dbReference type="AlphaFoldDB" id="E4MSM5"/>
<dbReference type="GO" id="GO:0004713">
    <property type="term" value="F:protein tyrosine kinase activity"/>
    <property type="evidence" value="ECO:0007669"/>
    <property type="project" value="TreeGrafter"/>
</dbReference>
<evidence type="ECO:0000313" key="9">
    <source>
        <dbReference type="EMBL" id="EFS97415.1"/>
    </source>
</evidence>
<protein>
    <submittedName>
        <fullName evidence="9">Chain length determinant protein</fullName>
    </submittedName>
</protein>
<gene>
    <name evidence="9" type="ORF">HMPREF1977_1398</name>
</gene>
<evidence type="ECO:0000256" key="6">
    <source>
        <dbReference type="SAM" id="Phobius"/>
    </source>
</evidence>
<comment type="subcellular location">
    <subcellularLocation>
        <location evidence="1">Cell membrane</location>
        <topology evidence="1">Multi-pass membrane protein</topology>
    </subcellularLocation>
</comment>
<dbReference type="PANTHER" id="PTHR32309:SF13">
    <property type="entry name" value="FERRIC ENTEROBACTIN TRANSPORT PROTEIN FEPE"/>
    <property type="match status" value="1"/>
</dbReference>
<evidence type="ECO:0000256" key="1">
    <source>
        <dbReference type="ARBA" id="ARBA00004651"/>
    </source>
</evidence>
<evidence type="ECO:0000313" key="10">
    <source>
        <dbReference type="Proteomes" id="UP000005391"/>
    </source>
</evidence>
<comment type="caution">
    <text evidence="9">The sequence shown here is derived from an EMBL/GenBank/DDBJ whole genome shotgun (WGS) entry which is preliminary data.</text>
</comment>